<dbReference type="Pfam" id="PF25917">
    <property type="entry name" value="BSH_RND"/>
    <property type="match status" value="1"/>
</dbReference>
<protein>
    <submittedName>
        <fullName evidence="7">Efflux RND transporter periplasmic adaptor subunit</fullName>
    </submittedName>
</protein>
<dbReference type="PANTHER" id="PTHR30469:SF15">
    <property type="entry name" value="HLYD FAMILY OF SECRETION PROTEINS"/>
    <property type="match status" value="1"/>
</dbReference>
<dbReference type="Gene3D" id="1.10.287.470">
    <property type="entry name" value="Helix hairpin bin"/>
    <property type="match status" value="1"/>
</dbReference>
<reference evidence="7" key="1">
    <citation type="journal article" date="2020" name="mSystems">
        <title>Genome- and Community-Level Interaction Insights into Carbon Utilization and Element Cycling Functions of Hydrothermarchaeota in Hydrothermal Sediment.</title>
        <authorList>
            <person name="Zhou Z."/>
            <person name="Liu Y."/>
            <person name="Xu W."/>
            <person name="Pan J."/>
            <person name="Luo Z.H."/>
            <person name="Li M."/>
        </authorList>
    </citation>
    <scope>NUCLEOTIDE SEQUENCE [LARGE SCALE GENOMIC DNA]</scope>
    <source>
        <strain evidence="7">HyVt-501</strain>
    </source>
</reference>
<dbReference type="GO" id="GO:0015562">
    <property type="term" value="F:efflux transmembrane transporter activity"/>
    <property type="evidence" value="ECO:0007669"/>
    <property type="project" value="TreeGrafter"/>
</dbReference>
<evidence type="ECO:0000259" key="5">
    <source>
        <dbReference type="Pfam" id="PF25917"/>
    </source>
</evidence>
<dbReference type="InterPro" id="IPR058627">
    <property type="entry name" value="MdtA-like_C"/>
</dbReference>
<dbReference type="InterPro" id="IPR006143">
    <property type="entry name" value="RND_pump_MFP"/>
</dbReference>
<proteinExistence type="inferred from homology"/>
<dbReference type="Gene3D" id="2.40.420.20">
    <property type="match status" value="1"/>
</dbReference>
<dbReference type="AlphaFoldDB" id="A0A7C5Q2F4"/>
<comment type="caution">
    <text evidence="7">The sequence shown here is derived from an EMBL/GenBank/DDBJ whole genome shotgun (WGS) entry which is preliminary data.</text>
</comment>
<evidence type="ECO:0000256" key="1">
    <source>
        <dbReference type="ARBA" id="ARBA00004196"/>
    </source>
</evidence>
<evidence type="ECO:0000256" key="2">
    <source>
        <dbReference type="ARBA" id="ARBA00009477"/>
    </source>
</evidence>
<feature type="domain" description="Multidrug resistance protein MdtA-like barrel-sandwich hybrid" evidence="5">
    <location>
        <begin position="60"/>
        <end position="200"/>
    </location>
</feature>
<evidence type="ECO:0000256" key="3">
    <source>
        <dbReference type="ARBA" id="ARBA00022448"/>
    </source>
</evidence>
<name>A0A7C5Q2F4_AQUAO</name>
<comment type="subcellular location">
    <subcellularLocation>
        <location evidence="1">Cell envelope</location>
    </subcellularLocation>
</comment>
<keyword evidence="4" id="KW-0175">Coiled coil</keyword>
<comment type="similarity">
    <text evidence="2">Belongs to the membrane fusion protein (MFP) (TC 8.A.1) family.</text>
</comment>
<dbReference type="NCBIfam" id="TIGR01730">
    <property type="entry name" value="RND_mfp"/>
    <property type="match status" value="1"/>
</dbReference>
<sequence>MTRQSVIALMGLVFLLASCSPERKESPRGEKIFEVRTLPVTYSTSYLEYKTGGFFEAIFTVEVAPEVSGKVVRIFAEEGDQVKEGDPLLKIEDSVYRKAYEEALWELKQAQRDYENQKALLERREALYRKELISKEEFEEVRTRVEVLRARIESLRVRLESRKLDLERTLLKSPLDGVILSREVSVGDYVTPQKVTYVILKTDPLRFVFKVPQEIVSHLRKGTPVEVVADGRRVRAEVTYISPSADSNRLFSVKALIRNGEGFFKPNAYGEVSFGFKRIRAVSVPEQAVQLSRGQSFLWVVRESRTVKVPVRVIRHEGDKLLVVGELKEGDRVIVEGLLFLYEGAKVVER</sequence>
<dbReference type="Gene3D" id="2.40.50.100">
    <property type="match status" value="1"/>
</dbReference>
<dbReference type="GO" id="GO:1990281">
    <property type="term" value="C:efflux pump complex"/>
    <property type="evidence" value="ECO:0007669"/>
    <property type="project" value="TreeGrafter"/>
</dbReference>
<evidence type="ECO:0000313" key="7">
    <source>
        <dbReference type="EMBL" id="HHJ63833.1"/>
    </source>
</evidence>
<accession>A0A7C5Q2F4</accession>
<evidence type="ECO:0000256" key="4">
    <source>
        <dbReference type="SAM" id="Coils"/>
    </source>
</evidence>
<evidence type="ECO:0000259" key="6">
    <source>
        <dbReference type="Pfam" id="PF25967"/>
    </source>
</evidence>
<organism evidence="7">
    <name type="scientific">Aquifex aeolicus</name>
    <dbReference type="NCBI Taxonomy" id="63363"/>
    <lineage>
        <taxon>Bacteria</taxon>
        <taxon>Pseudomonadati</taxon>
        <taxon>Aquificota</taxon>
        <taxon>Aquificia</taxon>
        <taxon>Aquificales</taxon>
        <taxon>Aquificaceae</taxon>
        <taxon>Aquifex</taxon>
    </lineage>
</organism>
<feature type="coiled-coil region" evidence="4">
    <location>
        <begin position="97"/>
        <end position="158"/>
    </location>
</feature>
<dbReference type="PROSITE" id="PS51257">
    <property type="entry name" value="PROKAR_LIPOPROTEIN"/>
    <property type="match status" value="1"/>
</dbReference>
<keyword evidence="3" id="KW-0813">Transport</keyword>
<dbReference type="Pfam" id="PF25967">
    <property type="entry name" value="RND-MFP_C"/>
    <property type="match status" value="1"/>
</dbReference>
<feature type="domain" description="Multidrug resistance protein MdtA-like C-terminal permuted SH3" evidence="6">
    <location>
        <begin position="281"/>
        <end position="338"/>
    </location>
</feature>
<dbReference type="EMBL" id="DRNB01000108">
    <property type="protein sequence ID" value="HHJ63833.1"/>
    <property type="molecule type" value="Genomic_DNA"/>
</dbReference>
<dbReference type="PANTHER" id="PTHR30469">
    <property type="entry name" value="MULTIDRUG RESISTANCE PROTEIN MDTA"/>
    <property type="match status" value="1"/>
</dbReference>
<dbReference type="Proteomes" id="UP000885792">
    <property type="component" value="Unassembled WGS sequence"/>
</dbReference>
<gene>
    <name evidence="7" type="ORF">ENJ61_02900</name>
</gene>
<dbReference type="SUPFAM" id="SSF111369">
    <property type="entry name" value="HlyD-like secretion proteins"/>
    <property type="match status" value="1"/>
</dbReference>
<dbReference type="InterPro" id="IPR058625">
    <property type="entry name" value="MdtA-like_BSH"/>
</dbReference>
<dbReference type="Gene3D" id="2.40.30.170">
    <property type="match status" value="1"/>
</dbReference>